<dbReference type="InterPro" id="IPR000953">
    <property type="entry name" value="Chromo/chromo_shadow_dom"/>
</dbReference>
<keyword evidence="4" id="KW-1185">Reference proteome</keyword>
<dbReference type="Proteomes" id="UP001362999">
    <property type="component" value="Unassembled WGS sequence"/>
</dbReference>
<feature type="compositionally biased region" description="Acidic residues" evidence="1">
    <location>
        <begin position="806"/>
        <end position="816"/>
    </location>
</feature>
<name>A0AAW0BP07_9AGAR</name>
<dbReference type="SMART" id="SM00298">
    <property type="entry name" value="CHROMO"/>
    <property type="match status" value="1"/>
</dbReference>
<reference evidence="3 4" key="1">
    <citation type="journal article" date="2024" name="J Genomics">
        <title>Draft genome sequencing and assembly of Favolaschia claudopus CIRM-BRFM 2984 isolated from oak limbs.</title>
        <authorList>
            <person name="Navarro D."/>
            <person name="Drula E."/>
            <person name="Chaduli D."/>
            <person name="Cazenave R."/>
            <person name="Ahrendt S."/>
            <person name="Wang J."/>
            <person name="Lipzen A."/>
            <person name="Daum C."/>
            <person name="Barry K."/>
            <person name="Grigoriev I.V."/>
            <person name="Favel A."/>
            <person name="Rosso M.N."/>
            <person name="Martin F."/>
        </authorList>
    </citation>
    <scope>NUCLEOTIDE SEQUENCE [LARGE SCALE GENOMIC DNA]</scope>
    <source>
        <strain evidence="3 4">CIRM-BRFM 2984</strain>
    </source>
</reference>
<dbReference type="PROSITE" id="PS50013">
    <property type="entry name" value="CHROMO_2"/>
    <property type="match status" value="1"/>
</dbReference>
<dbReference type="InterPro" id="IPR016197">
    <property type="entry name" value="Chromo-like_dom_sf"/>
</dbReference>
<dbReference type="SUPFAM" id="SSF54160">
    <property type="entry name" value="Chromo domain-like"/>
    <property type="match status" value="1"/>
</dbReference>
<proteinExistence type="predicted"/>
<gene>
    <name evidence="3" type="ORF">R3P38DRAFT_3190887</name>
</gene>
<evidence type="ECO:0000313" key="4">
    <source>
        <dbReference type="Proteomes" id="UP001362999"/>
    </source>
</evidence>
<feature type="domain" description="Chromo" evidence="2">
    <location>
        <begin position="720"/>
        <end position="779"/>
    </location>
</feature>
<feature type="region of interest" description="Disordered" evidence="1">
    <location>
        <begin position="1005"/>
        <end position="1027"/>
    </location>
</feature>
<protein>
    <recommendedName>
        <fullName evidence="2">Chromo domain-containing protein</fullName>
    </recommendedName>
</protein>
<evidence type="ECO:0000259" key="2">
    <source>
        <dbReference type="PROSITE" id="PS50013"/>
    </source>
</evidence>
<dbReference type="EMBL" id="JAWWNJ010000029">
    <property type="protein sequence ID" value="KAK7027802.1"/>
    <property type="molecule type" value="Genomic_DNA"/>
</dbReference>
<dbReference type="Gene3D" id="2.40.50.40">
    <property type="match status" value="1"/>
</dbReference>
<sequence length="1666" mass="184109">MTVDDVKRKFRPDPNEDNRYIASIATATAPTTTSSSPSWTPPISRLAYVTLFTPSKKGILRSRLLQTKTPPNVIPRLDDGKIVVDPISGMIRMPGSVPFVQHIEGRPDEVVTMACAHTLDSIREAYPDIADDLEDLSLRLRDATFGCEAKAGHPAMKPIYTLHGLKRNDRSVDARDLPPGSFDGSYNLATTKGEGEGAGVVMPAVQASTAEAAERIGEVLRLLHAIQRYIIPRSISKSEHAVTEAHSELNNVVSFGGLLPGCTSCQMNVSSDGFDLAHFIGSHQGAWHTDIGDDWTRWTLVTMLLNLPPGSDPGAFCLGRCGLYVREADAWIVFLVFRGNDLHSGFAPTTPPVAVEDVNKLVNAAGPNRVVYVSYPSRVATTRAGSMSMSPPTNFWNYGSTSAAKAEQRHFTDTSSTQIFGGLDTKANRLAREAAYSFANALTHSGIQIDITLTDLMQRMTYRSDDGQTKTIEPPPFDITHQAVEMNRWWRFYEWHRNLCNKYLIRITKDEFRQAQAQIKAGQTAADVPYTALKSVPASVALPQIPPVRGPYLEHVVDSIVKRQVVNGKIVWFVMLDGQNEVTEVDDSESWIHHPPNGPKFAQFLARSQSSQSNPISKHTVGGEKAITTAESTVPLVSHAAPQDVAMKDVLIAIPLPVERTAVPSSSRLISDGTGSAPLQPEQAPVVLSSRLISESVVPVSVPDHDNAVRSPSNEEDNTYDVESIVDIDTTGMEPIWRVRWKDYGPEHDQWKTYAELQDALEVLEAFNKDNNYTLSELISFSRSPSPISSASTSLSAKRKQLADSVDADEESDDLPDMPVSPSLRHEKLGALDKLFTAELRQAELDSLVASEDSIQRTKRYFAPTTTTSIVETLFAQNELQSQFNDYMSFVPQCGSGSQWTQHSAVLSLERVVQAVAVLPELVSSNMKTSILDRSLRWEIARSYLLLYSWFRETAPQLADTLVKLHKSGHWTDEGGYPIVRRYHPAFAGLVHHVVSYVARQAETKHEAKKAKRRQPGGATRNRSFQHPRCPFPIPDDQLRYLPYDLYGLRAGEGKTKRVSLVLPKGHKALRSIDAVYECSALVLQAVWSSELILPPVLRMEQALPQQGRRKSDPDLVRSRAIARGAVLQCIVDSCGGDESILASSDIEGILVSPCQMFPAHLEKESRFASAVLRDAEQTLAPLSDWLAERLDMYPTILDSAAHSARLVHRGLLELHHGVALNEEHYLNPNLLYDDGQDVPFVVPDSLAKHKKGTRKKTVLYQPPTKDSLLPEADAPHFGAIALLLRERCNELRGFPAVDSILFNVLQGRHPTEGRVQFDRDQTDPARQFSNYAQLLIQSLPPSKLTEPLGLSRLLAYMGTGQGNKTSAFLLNGLDPNLGVFPMAFNSLTECIAHFETAELNNITILADHRTKAGSRATSLPGYRQTFNACIWGQASNHLLLQPTAGKGDHKRKYTLEEKFAPYFSPRVQTLWCGFLGDLLGKDPATYSGEKKSWADALQFIIDLKVVGFQSGLTPLQFANNLVFLGICTPPAPEEVGAWIASNKTLGAYNGLTLLGFNLTGYASIVAAYLMVYNHLDTYLCADDKKRLGFGALFVEHLLCKVGRWEYRLRLQKHDFLSMAKQARANSGAWVKGANCRWANHQAFCIPLDIENKSIQTAIDSCMPAI</sequence>
<dbReference type="GO" id="GO:0006338">
    <property type="term" value="P:chromatin remodeling"/>
    <property type="evidence" value="ECO:0007669"/>
    <property type="project" value="UniProtKB-ARBA"/>
</dbReference>
<feature type="region of interest" description="Disordered" evidence="1">
    <location>
        <begin position="801"/>
        <end position="823"/>
    </location>
</feature>
<evidence type="ECO:0000256" key="1">
    <source>
        <dbReference type="SAM" id="MobiDB-lite"/>
    </source>
</evidence>
<comment type="caution">
    <text evidence="3">The sequence shown here is derived from an EMBL/GenBank/DDBJ whole genome shotgun (WGS) entry which is preliminary data.</text>
</comment>
<evidence type="ECO:0000313" key="3">
    <source>
        <dbReference type="EMBL" id="KAK7027802.1"/>
    </source>
</evidence>
<accession>A0AAW0BP07</accession>
<organism evidence="3 4">
    <name type="scientific">Favolaschia claudopus</name>
    <dbReference type="NCBI Taxonomy" id="2862362"/>
    <lineage>
        <taxon>Eukaryota</taxon>
        <taxon>Fungi</taxon>
        <taxon>Dikarya</taxon>
        <taxon>Basidiomycota</taxon>
        <taxon>Agaricomycotina</taxon>
        <taxon>Agaricomycetes</taxon>
        <taxon>Agaricomycetidae</taxon>
        <taxon>Agaricales</taxon>
        <taxon>Marasmiineae</taxon>
        <taxon>Mycenaceae</taxon>
        <taxon>Favolaschia</taxon>
    </lineage>
</organism>